<protein>
    <recommendedName>
        <fullName evidence="1">Putative restriction endonuclease domain-containing protein</fullName>
    </recommendedName>
</protein>
<evidence type="ECO:0000313" key="3">
    <source>
        <dbReference type="Proteomes" id="UP000029736"/>
    </source>
</evidence>
<dbReference type="PANTHER" id="PTHR34107">
    <property type="entry name" value="SLL0198 PROTEIN-RELATED"/>
    <property type="match status" value="1"/>
</dbReference>
<dbReference type="Pfam" id="PF05685">
    <property type="entry name" value="Uma2"/>
    <property type="match status" value="1"/>
</dbReference>
<dbReference type="STRING" id="1524460.IX84_09715"/>
<dbReference type="PANTHER" id="PTHR34107:SF1">
    <property type="entry name" value="SLL0198 PROTEIN"/>
    <property type="match status" value="1"/>
</dbReference>
<dbReference type="Gene3D" id="3.90.1570.10">
    <property type="entry name" value="tt1808, chain A"/>
    <property type="match status" value="1"/>
</dbReference>
<keyword evidence="3" id="KW-1185">Reference proteome</keyword>
<name>A0A098S8J3_9BACT</name>
<dbReference type="CDD" id="cd06260">
    <property type="entry name" value="DUF820-like"/>
    <property type="match status" value="1"/>
</dbReference>
<reference evidence="2 3" key="1">
    <citation type="journal article" date="2014" name="Int. J. Syst. Evol. Microbiol.">
        <title>Phaeodactylibacter xiamenensis gen. nov., sp. nov., a member of the family Saprospiraceae isolated from the marine alga Phaeodactylum tricornutum.</title>
        <authorList>
            <person name="Chen Z.Jr."/>
            <person name="Lei X."/>
            <person name="Lai Q."/>
            <person name="Li Y."/>
            <person name="Zhang B."/>
            <person name="Zhang J."/>
            <person name="Zhang H."/>
            <person name="Yang L."/>
            <person name="Zheng W."/>
            <person name="Tian Y."/>
            <person name="Yu Z."/>
            <person name="Xu H.Jr."/>
            <person name="Zheng T."/>
        </authorList>
    </citation>
    <scope>NUCLEOTIDE SEQUENCE [LARGE SCALE GENOMIC DNA]</scope>
    <source>
        <strain evidence="2 3">KD52</strain>
    </source>
</reference>
<evidence type="ECO:0000313" key="2">
    <source>
        <dbReference type="EMBL" id="KGE88440.1"/>
    </source>
</evidence>
<evidence type="ECO:0000259" key="1">
    <source>
        <dbReference type="Pfam" id="PF05685"/>
    </source>
</evidence>
<dbReference type="Proteomes" id="UP000029736">
    <property type="component" value="Unassembled WGS sequence"/>
</dbReference>
<dbReference type="EMBL" id="JPOS01000019">
    <property type="protein sequence ID" value="KGE88440.1"/>
    <property type="molecule type" value="Genomic_DNA"/>
</dbReference>
<organism evidence="2 3">
    <name type="scientific">Phaeodactylibacter xiamenensis</name>
    <dbReference type="NCBI Taxonomy" id="1524460"/>
    <lineage>
        <taxon>Bacteria</taxon>
        <taxon>Pseudomonadati</taxon>
        <taxon>Bacteroidota</taxon>
        <taxon>Saprospiria</taxon>
        <taxon>Saprospirales</taxon>
        <taxon>Haliscomenobacteraceae</taxon>
        <taxon>Phaeodactylibacter</taxon>
    </lineage>
</organism>
<gene>
    <name evidence="2" type="ORF">IX84_09715</name>
</gene>
<comment type="caution">
    <text evidence="2">The sequence shown here is derived from an EMBL/GenBank/DDBJ whole genome shotgun (WGS) entry which is preliminary data.</text>
</comment>
<feature type="domain" description="Putative restriction endonuclease" evidence="1">
    <location>
        <begin position="22"/>
        <end position="192"/>
    </location>
</feature>
<proteinExistence type="predicted"/>
<accession>A0A098S8J3</accession>
<sequence>MLQELAELGPLHLERPFSRDGFEQLSARYPDLRMEQEADGSIQIMAPVKFGSGKRESIPMIYLGQWWLQHRKGQTFSASTGIQMPDGSLRSPDCGWISEERLKEVTDEEAYLSVIPDFVIEIRSGTDLMSKLRQKMADIWMPAGVRLGWLINPYQEEAFIYRQDQAEPEYVQGFSGQSLTGESLLPGFALPLDELKV</sequence>
<dbReference type="SUPFAM" id="SSF52980">
    <property type="entry name" value="Restriction endonuclease-like"/>
    <property type="match status" value="1"/>
</dbReference>
<dbReference type="InterPro" id="IPR012296">
    <property type="entry name" value="Nuclease_put_TT1808"/>
</dbReference>
<dbReference type="InterPro" id="IPR011335">
    <property type="entry name" value="Restrct_endonuc-II-like"/>
</dbReference>
<dbReference type="AlphaFoldDB" id="A0A098S8J3"/>
<dbReference type="InterPro" id="IPR008538">
    <property type="entry name" value="Uma2"/>
</dbReference>